<dbReference type="RefSeq" id="WP_344779793.1">
    <property type="nucleotide sequence ID" value="NZ_BAAAZW010000001.1"/>
</dbReference>
<dbReference type="Pfam" id="PF01694">
    <property type="entry name" value="Rhomboid"/>
    <property type="match status" value="1"/>
</dbReference>
<keyword evidence="9" id="KW-0645">Protease</keyword>
<evidence type="ECO:0000256" key="4">
    <source>
        <dbReference type="ARBA" id="ARBA00022801"/>
    </source>
</evidence>
<proteinExistence type="inferred from homology"/>
<keyword evidence="6 7" id="KW-0472">Membrane</keyword>
<dbReference type="GO" id="GO:0008233">
    <property type="term" value="F:peptidase activity"/>
    <property type="evidence" value="ECO:0007669"/>
    <property type="project" value="UniProtKB-KW"/>
</dbReference>
<evidence type="ECO:0000259" key="8">
    <source>
        <dbReference type="Pfam" id="PF01694"/>
    </source>
</evidence>
<keyword evidence="10" id="KW-1185">Reference proteome</keyword>
<evidence type="ECO:0000256" key="6">
    <source>
        <dbReference type="ARBA" id="ARBA00023136"/>
    </source>
</evidence>
<dbReference type="GO" id="GO:0006508">
    <property type="term" value="P:proteolysis"/>
    <property type="evidence" value="ECO:0007669"/>
    <property type="project" value="UniProtKB-KW"/>
</dbReference>
<feature type="transmembrane region" description="Helical" evidence="7">
    <location>
        <begin position="142"/>
        <end position="164"/>
    </location>
</feature>
<dbReference type="InterPro" id="IPR035952">
    <property type="entry name" value="Rhomboid-like_sf"/>
</dbReference>
<dbReference type="PANTHER" id="PTHR43731:SF14">
    <property type="entry name" value="PRESENILIN-ASSOCIATED RHOMBOID-LIKE PROTEIN, MITOCHONDRIAL"/>
    <property type="match status" value="1"/>
</dbReference>
<dbReference type="Proteomes" id="UP001418444">
    <property type="component" value="Unassembled WGS sequence"/>
</dbReference>
<accession>A0ABP7NLG3</accession>
<evidence type="ECO:0000256" key="5">
    <source>
        <dbReference type="ARBA" id="ARBA00022989"/>
    </source>
</evidence>
<evidence type="ECO:0000313" key="9">
    <source>
        <dbReference type="EMBL" id="GAA3948743.1"/>
    </source>
</evidence>
<feature type="transmembrane region" description="Helical" evidence="7">
    <location>
        <begin position="197"/>
        <end position="216"/>
    </location>
</feature>
<feature type="transmembrane region" description="Helical" evidence="7">
    <location>
        <begin position="171"/>
        <end position="191"/>
    </location>
</feature>
<dbReference type="Gene3D" id="1.20.1540.10">
    <property type="entry name" value="Rhomboid-like"/>
    <property type="match status" value="1"/>
</dbReference>
<dbReference type="InterPro" id="IPR050925">
    <property type="entry name" value="Rhomboid_protease_S54"/>
</dbReference>
<dbReference type="PANTHER" id="PTHR43731">
    <property type="entry name" value="RHOMBOID PROTEASE"/>
    <property type="match status" value="1"/>
</dbReference>
<protein>
    <submittedName>
        <fullName evidence="9">Rhomboid family intramembrane serine protease</fullName>
    </submittedName>
</protein>
<evidence type="ECO:0000256" key="1">
    <source>
        <dbReference type="ARBA" id="ARBA00004141"/>
    </source>
</evidence>
<comment type="similarity">
    <text evidence="2">Belongs to the peptidase S54 family.</text>
</comment>
<sequence length="253" mass="26526">MGQHCVDCIAQEAAAVRVDPTAPAAGGANATPYVTYSLIAVNLAIFVACLLQARGVDLVRSSIMTTGFLPTGFNLDFEYWRLLTSGFLHWSVTHIAVNMISLYIVGRDLERLFGPARYLTIYVTSLLGGSAAVLALQHSPALTAGASGAIYGLMGALLVVVVRLKLPTTSVLLVIGFNIILSWTIPGISLWAHLGGLVFGALGALAVLWVPVVTLAPEQRTMAKVTRVGWFGLGALLLIALAAGVGLVTSLSL</sequence>
<feature type="domain" description="Peptidase S54 rhomboid" evidence="8">
    <location>
        <begin position="77"/>
        <end position="207"/>
    </location>
</feature>
<gene>
    <name evidence="9" type="ORF">GCM10022231_02590</name>
</gene>
<dbReference type="SUPFAM" id="SSF144091">
    <property type="entry name" value="Rhomboid-like"/>
    <property type="match status" value="1"/>
</dbReference>
<feature type="transmembrane region" description="Helical" evidence="7">
    <location>
        <begin position="33"/>
        <end position="51"/>
    </location>
</feature>
<organism evidence="9 10">
    <name type="scientific">Gordonia caeni</name>
    <dbReference type="NCBI Taxonomy" id="1007097"/>
    <lineage>
        <taxon>Bacteria</taxon>
        <taxon>Bacillati</taxon>
        <taxon>Actinomycetota</taxon>
        <taxon>Actinomycetes</taxon>
        <taxon>Mycobacteriales</taxon>
        <taxon>Gordoniaceae</taxon>
        <taxon>Gordonia</taxon>
    </lineage>
</organism>
<dbReference type="EMBL" id="BAAAZW010000001">
    <property type="protein sequence ID" value="GAA3948743.1"/>
    <property type="molecule type" value="Genomic_DNA"/>
</dbReference>
<evidence type="ECO:0000256" key="7">
    <source>
        <dbReference type="SAM" id="Phobius"/>
    </source>
</evidence>
<comment type="subcellular location">
    <subcellularLocation>
        <location evidence="1">Membrane</location>
        <topology evidence="1">Multi-pass membrane protein</topology>
    </subcellularLocation>
</comment>
<name>A0ABP7NLG3_9ACTN</name>
<feature type="transmembrane region" description="Helical" evidence="7">
    <location>
        <begin position="87"/>
        <end position="106"/>
    </location>
</feature>
<dbReference type="InterPro" id="IPR022764">
    <property type="entry name" value="Peptidase_S54_rhomboid_dom"/>
</dbReference>
<comment type="caution">
    <text evidence="9">The sequence shown here is derived from an EMBL/GenBank/DDBJ whole genome shotgun (WGS) entry which is preliminary data.</text>
</comment>
<keyword evidence="4" id="KW-0378">Hydrolase</keyword>
<evidence type="ECO:0000313" key="10">
    <source>
        <dbReference type="Proteomes" id="UP001418444"/>
    </source>
</evidence>
<evidence type="ECO:0000256" key="3">
    <source>
        <dbReference type="ARBA" id="ARBA00022692"/>
    </source>
</evidence>
<evidence type="ECO:0000256" key="2">
    <source>
        <dbReference type="ARBA" id="ARBA00009045"/>
    </source>
</evidence>
<keyword evidence="3 7" id="KW-0812">Transmembrane</keyword>
<keyword evidence="5 7" id="KW-1133">Transmembrane helix</keyword>
<feature type="transmembrane region" description="Helical" evidence="7">
    <location>
        <begin position="228"/>
        <end position="251"/>
    </location>
</feature>
<reference evidence="10" key="1">
    <citation type="journal article" date="2019" name="Int. J. Syst. Evol. Microbiol.">
        <title>The Global Catalogue of Microorganisms (GCM) 10K type strain sequencing project: providing services to taxonomists for standard genome sequencing and annotation.</title>
        <authorList>
            <consortium name="The Broad Institute Genomics Platform"/>
            <consortium name="The Broad Institute Genome Sequencing Center for Infectious Disease"/>
            <person name="Wu L."/>
            <person name="Ma J."/>
        </authorList>
    </citation>
    <scope>NUCLEOTIDE SEQUENCE [LARGE SCALE GENOMIC DNA]</scope>
    <source>
        <strain evidence="10">JCM 16923</strain>
    </source>
</reference>
<feature type="transmembrane region" description="Helical" evidence="7">
    <location>
        <begin position="118"/>
        <end position="136"/>
    </location>
</feature>